<accession>A0A1B1BKN8</accession>
<dbReference type="OrthoDB" id="3651060at2"/>
<dbReference type="KEGG" id="cart:PA27867_2146"/>
<feature type="region of interest" description="Disordered" evidence="1">
    <location>
        <begin position="1"/>
        <end position="24"/>
    </location>
</feature>
<feature type="transmembrane region" description="Helical" evidence="2">
    <location>
        <begin position="91"/>
        <end position="109"/>
    </location>
</feature>
<dbReference type="InterPro" id="IPR002931">
    <property type="entry name" value="Transglutaminase-like"/>
</dbReference>
<evidence type="ECO:0000313" key="4">
    <source>
        <dbReference type="EMBL" id="ANP73098.1"/>
    </source>
</evidence>
<dbReference type="Gene3D" id="3.10.620.30">
    <property type="match status" value="1"/>
</dbReference>
<feature type="region of interest" description="Disordered" evidence="1">
    <location>
        <begin position="893"/>
        <end position="912"/>
    </location>
</feature>
<dbReference type="InterPro" id="IPR038765">
    <property type="entry name" value="Papain-like_cys_pep_sf"/>
</dbReference>
<feature type="transmembrane region" description="Helical" evidence="2">
    <location>
        <begin position="209"/>
        <end position="228"/>
    </location>
</feature>
<dbReference type="RefSeq" id="WP_157109197.1">
    <property type="nucleotide sequence ID" value="NZ_CP016282.1"/>
</dbReference>
<dbReference type="STRING" id="670052.PA27867_2146"/>
<feature type="region of interest" description="Disordered" evidence="1">
    <location>
        <begin position="747"/>
        <end position="818"/>
    </location>
</feature>
<keyword evidence="5" id="KW-1185">Reference proteome</keyword>
<keyword evidence="2" id="KW-0812">Transmembrane</keyword>
<feature type="region of interest" description="Disordered" evidence="1">
    <location>
        <begin position="597"/>
        <end position="628"/>
    </location>
</feature>
<feature type="compositionally biased region" description="Low complexity" evidence="1">
    <location>
        <begin position="606"/>
        <end position="620"/>
    </location>
</feature>
<evidence type="ECO:0000256" key="2">
    <source>
        <dbReference type="SAM" id="Phobius"/>
    </source>
</evidence>
<feature type="transmembrane region" description="Helical" evidence="2">
    <location>
        <begin position="656"/>
        <end position="682"/>
    </location>
</feature>
<dbReference type="PATRIC" id="fig|670052.7.peg.2208"/>
<dbReference type="Pfam" id="PF01841">
    <property type="entry name" value="Transglut_core"/>
    <property type="match status" value="1"/>
</dbReference>
<gene>
    <name evidence="4" type="ORF">PA27867_2146</name>
</gene>
<dbReference type="InterPro" id="IPR052901">
    <property type="entry name" value="Bact_TGase-like"/>
</dbReference>
<evidence type="ECO:0000313" key="5">
    <source>
        <dbReference type="Proteomes" id="UP000092582"/>
    </source>
</evidence>
<evidence type="ECO:0000256" key="1">
    <source>
        <dbReference type="SAM" id="MobiDB-lite"/>
    </source>
</evidence>
<dbReference type="PANTHER" id="PTHR42736:SF1">
    <property type="entry name" value="PROTEIN-GLUTAMINE GAMMA-GLUTAMYLTRANSFERASE"/>
    <property type="match status" value="1"/>
</dbReference>
<dbReference type="AlphaFoldDB" id="A0A1B1BKN8"/>
<sequence>MSRSDPTPRTAMPQSPATPASPGPVRARLAALRPFPSAAWADVAVLSLLSLLGVLGLETSFGDYNFLVAGLGGLIVGTGAAVLGYALRLGVVTNVLLAILVYFLLGTPFTMPGEALLGVLPSVSSTAGLALGAVFGWADIVTLGTPVEAPYYMPVLPYFAAWLVALVATMLASRWLPRHRRTVWRTGLLLVGPVLLYLTGILMGTDQTYFAGLRGVAFAVVAIVWIGWRRSNQGSAGRSGAALSGADAAGTRRLFRRKLLGTATVMLGAVLIGALVGGVLAPNPKDRFVLREEIQPPFDPLEFSSPLAGFRQYTKTLADTPLFTVTGLQPGEVLRLASMDAYDGKLWNVAAPDTLVGGSGSFRLVGRTIPAPALATSIQNSTVTIDVVGYEDVWLPGVGYPTTVDFDDAGSQAESESLRYNSDSGTAVLTSGVEPGYEYTVSAQLQQTYRDEDLQNIPVADVTLPAVQNIPDVVVAKAIEFSGGADTPIDSLRAIEQSLKTKGFLSHGLASDGIPSRAGHGADRLNELFTRTQMVGDEEQYAAAMALMARSLNYPARVVMGFAPEVAEDATSVEVTGTDVTAWVEVAFEGIGWVPFYPTPDQTDVPQDQTPKPKTEPQPQVRQPPRMDNEADDLLTAVEIDDTKNETKDKDFVLPVWAWIAIGVVGIPLLLLGLPLLIVALLKSRRRRRRKTRGTGDQRAAGAWSELTDGFAELGYDVPRDSTRRQVAASLDSQLIAQLATRPEAAGAELTSAELTSAEPADVDPARLEPAGVDPADEAPSDAPATDARLSDAPPADAPAVAEPAVARPKPTRSAPARSVDLIDAAEVVAAHRLVPVADTVDSAVFGGREIDDEAVDETWAQALASLATASASAGRLRRLFARFRLRSKRDWSQVNLRGSREGSRGSTRGRG</sequence>
<feature type="transmembrane region" description="Helical" evidence="2">
    <location>
        <begin position="183"/>
        <end position="203"/>
    </location>
</feature>
<dbReference type="EMBL" id="CP016282">
    <property type="protein sequence ID" value="ANP73098.1"/>
    <property type="molecule type" value="Genomic_DNA"/>
</dbReference>
<dbReference type="SUPFAM" id="SSF54001">
    <property type="entry name" value="Cysteine proteinases"/>
    <property type="match status" value="1"/>
</dbReference>
<feature type="transmembrane region" description="Helical" evidence="2">
    <location>
        <begin position="64"/>
        <end position="85"/>
    </location>
</feature>
<keyword evidence="2" id="KW-1133">Transmembrane helix</keyword>
<evidence type="ECO:0000259" key="3">
    <source>
        <dbReference type="SMART" id="SM00460"/>
    </source>
</evidence>
<organism evidence="4 5">
    <name type="scientific">Cryobacterium arcticum</name>
    <dbReference type="NCBI Taxonomy" id="670052"/>
    <lineage>
        <taxon>Bacteria</taxon>
        <taxon>Bacillati</taxon>
        <taxon>Actinomycetota</taxon>
        <taxon>Actinomycetes</taxon>
        <taxon>Micrococcales</taxon>
        <taxon>Microbacteriaceae</taxon>
        <taxon>Cryobacterium</taxon>
    </lineage>
</organism>
<feature type="domain" description="Transglutaminase-like" evidence="3">
    <location>
        <begin position="530"/>
        <end position="600"/>
    </location>
</feature>
<feature type="transmembrane region" description="Helical" evidence="2">
    <location>
        <begin position="158"/>
        <end position="176"/>
    </location>
</feature>
<reference evidence="4 5" key="1">
    <citation type="submission" date="2016-06" db="EMBL/GenBank/DDBJ databases">
        <title>Genome sequencing of Cryobacterium arcticum PAMC 27867.</title>
        <authorList>
            <person name="Lee J."/>
            <person name="Kim O.-S."/>
        </authorList>
    </citation>
    <scope>NUCLEOTIDE SEQUENCE [LARGE SCALE GENOMIC DNA]</scope>
    <source>
        <strain evidence="4 5">PAMC 27867</strain>
    </source>
</reference>
<feature type="compositionally biased region" description="Polar residues" evidence="1">
    <location>
        <begin position="1"/>
        <end position="18"/>
    </location>
</feature>
<name>A0A1B1BKN8_9MICO</name>
<keyword evidence="2" id="KW-0472">Membrane</keyword>
<feature type="transmembrane region" description="Helical" evidence="2">
    <location>
        <begin position="259"/>
        <end position="281"/>
    </location>
</feature>
<dbReference type="Proteomes" id="UP000092582">
    <property type="component" value="Chromosome 1"/>
</dbReference>
<dbReference type="SMART" id="SM00460">
    <property type="entry name" value="TGc"/>
    <property type="match status" value="1"/>
</dbReference>
<proteinExistence type="predicted"/>
<dbReference type="PANTHER" id="PTHR42736">
    <property type="entry name" value="PROTEIN-GLUTAMINE GAMMA-GLUTAMYLTRANSFERASE"/>
    <property type="match status" value="1"/>
</dbReference>
<feature type="compositionally biased region" description="Low complexity" evidence="1">
    <location>
        <begin position="781"/>
        <end position="809"/>
    </location>
</feature>
<feature type="transmembrane region" description="Helical" evidence="2">
    <location>
        <begin position="116"/>
        <end position="138"/>
    </location>
</feature>
<protein>
    <recommendedName>
        <fullName evidence="3">Transglutaminase-like domain-containing protein</fullName>
    </recommendedName>
</protein>
<feature type="transmembrane region" description="Helical" evidence="2">
    <location>
        <begin position="38"/>
        <end position="57"/>
    </location>
</feature>